<dbReference type="PANTHER" id="PTHR46033">
    <property type="entry name" value="PROTEIN MAIN-LIKE 2"/>
    <property type="match status" value="1"/>
</dbReference>
<organism evidence="2 3">
    <name type="scientific">Cajanus cajan</name>
    <name type="common">Pigeon pea</name>
    <name type="synonym">Cajanus indicus</name>
    <dbReference type="NCBI Taxonomy" id="3821"/>
    <lineage>
        <taxon>Eukaryota</taxon>
        <taxon>Viridiplantae</taxon>
        <taxon>Streptophyta</taxon>
        <taxon>Embryophyta</taxon>
        <taxon>Tracheophyta</taxon>
        <taxon>Spermatophyta</taxon>
        <taxon>Magnoliopsida</taxon>
        <taxon>eudicotyledons</taxon>
        <taxon>Gunneridae</taxon>
        <taxon>Pentapetalae</taxon>
        <taxon>rosids</taxon>
        <taxon>fabids</taxon>
        <taxon>Fabales</taxon>
        <taxon>Fabaceae</taxon>
        <taxon>Papilionoideae</taxon>
        <taxon>50 kb inversion clade</taxon>
        <taxon>NPAAA clade</taxon>
        <taxon>indigoferoid/millettioid clade</taxon>
        <taxon>Phaseoleae</taxon>
        <taxon>Cajanus</taxon>
    </lineage>
</organism>
<sequence>MTLKDMALQLGLRAEGRPITRPSYLDWDELCERILVHCKAYIMYLIGGVILLEKSANRVHLIYLNLLIDFNNIRHYSWGLACLATLYRQICLGSLTSERIMGGCALLLKSWAWYCMSFMAP</sequence>
<name>A0A151SJH3_CAJCA</name>
<evidence type="ECO:0000313" key="2">
    <source>
        <dbReference type="EMBL" id="KYP54881.1"/>
    </source>
</evidence>
<proteinExistence type="predicted"/>
<evidence type="ECO:0000259" key="1">
    <source>
        <dbReference type="Pfam" id="PF10536"/>
    </source>
</evidence>
<dbReference type="InterPro" id="IPR044824">
    <property type="entry name" value="MAIN-like"/>
</dbReference>
<dbReference type="Gramene" id="C.cajan_01053.t">
    <property type="protein sequence ID" value="C.cajan_01053.t"/>
    <property type="gene ID" value="C.cajan_01053"/>
</dbReference>
<feature type="domain" description="Aminotransferase-like plant mobile" evidence="1">
    <location>
        <begin position="36"/>
        <end position="121"/>
    </location>
</feature>
<dbReference type="EMBL" id="CM003613">
    <property type="protein sequence ID" value="KYP54881.1"/>
    <property type="molecule type" value="Genomic_DNA"/>
</dbReference>
<dbReference type="AlphaFoldDB" id="A0A151SJH3"/>
<dbReference type="Pfam" id="PF10536">
    <property type="entry name" value="PMD"/>
    <property type="match status" value="1"/>
</dbReference>
<dbReference type="InterPro" id="IPR019557">
    <property type="entry name" value="AminoTfrase-like_pln_mobile"/>
</dbReference>
<dbReference type="Proteomes" id="UP000075243">
    <property type="component" value="Chromosome 11"/>
</dbReference>
<keyword evidence="3" id="KW-1185">Reference proteome</keyword>
<gene>
    <name evidence="2" type="ORF">KK1_001081</name>
</gene>
<dbReference type="GO" id="GO:0010073">
    <property type="term" value="P:meristem maintenance"/>
    <property type="evidence" value="ECO:0007669"/>
    <property type="project" value="InterPro"/>
</dbReference>
<reference evidence="2 3" key="1">
    <citation type="journal article" date="2012" name="Nat. Biotechnol.">
        <title>Draft genome sequence of pigeonpea (Cajanus cajan), an orphan legume crop of resource-poor farmers.</title>
        <authorList>
            <person name="Varshney R.K."/>
            <person name="Chen W."/>
            <person name="Li Y."/>
            <person name="Bharti A.K."/>
            <person name="Saxena R.K."/>
            <person name="Schlueter J.A."/>
            <person name="Donoghue M.T."/>
            <person name="Azam S."/>
            <person name="Fan G."/>
            <person name="Whaley A.M."/>
            <person name="Farmer A.D."/>
            <person name="Sheridan J."/>
            <person name="Iwata A."/>
            <person name="Tuteja R."/>
            <person name="Penmetsa R.V."/>
            <person name="Wu W."/>
            <person name="Upadhyaya H.D."/>
            <person name="Yang S.P."/>
            <person name="Shah T."/>
            <person name="Saxena K.B."/>
            <person name="Michael T."/>
            <person name="McCombie W.R."/>
            <person name="Yang B."/>
            <person name="Zhang G."/>
            <person name="Yang H."/>
            <person name="Wang J."/>
            <person name="Spillane C."/>
            <person name="Cook D.R."/>
            <person name="May G.D."/>
            <person name="Xu X."/>
            <person name="Jackson S.A."/>
        </authorList>
    </citation>
    <scope>NUCLEOTIDE SEQUENCE [LARGE SCALE GENOMIC DNA]</scope>
    <source>
        <strain evidence="3">cv. Asha</strain>
    </source>
</reference>
<evidence type="ECO:0000313" key="3">
    <source>
        <dbReference type="Proteomes" id="UP000075243"/>
    </source>
</evidence>
<protein>
    <submittedName>
        <fullName evidence="2">Serine/threonine protein phosphatase 7 long form isogeny</fullName>
    </submittedName>
</protein>
<accession>A0A151SJH3</accession>
<dbReference type="PANTHER" id="PTHR46033:SF8">
    <property type="entry name" value="PROTEIN MAINTENANCE OF MERISTEMS-LIKE"/>
    <property type="match status" value="1"/>
</dbReference>